<keyword evidence="3" id="KW-1185">Reference proteome</keyword>
<gene>
    <name evidence="2" type="ORF">GCM10023225_00140</name>
</gene>
<dbReference type="Proteomes" id="UP001501195">
    <property type="component" value="Unassembled WGS sequence"/>
</dbReference>
<evidence type="ECO:0000313" key="2">
    <source>
        <dbReference type="EMBL" id="GAA4960575.1"/>
    </source>
</evidence>
<name>A0ABP9H2J3_9ACTN</name>
<feature type="domain" description="Ig-like" evidence="1">
    <location>
        <begin position="172"/>
        <end position="244"/>
    </location>
</feature>
<dbReference type="PROSITE" id="PS50835">
    <property type="entry name" value="IG_LIKE"/>
    <property type="match status" value="1"/>
</dbReference>
<evidence type="ECO:0000313" key="3">
    <source>
        <dbReference type="Proteomes" id="UP001501195"/>
    </source>
</evidence>
<organism evidence="2 3">
    <name type="scientific">Kineococcus glutinatus</name>
    <dbReference type="NCBI Taxonomy" id="1070872"/>
    <lineage>
        <taxon>Bacteria</taxon>
        <taxon>Bacillati</taxon>
        <taxon>Actinomycetota</taxon>
        <taxon>Actinomycetes</taxon>
        <taxon>Kineosporiales</taxon>
        <taxon>Kineosporiaceae</taxon>
        <taxon>Kineococcus</taxon>
    </lineage>
</organism>
<evidence type="ECO:0000259" key="1">
    <source>
        <dbReference type="PROSITE" id="PS50835"/>
    </source>
</evidence>
<dbReference type="RefSeq" id="WP_345710240.1">
    <property type="nucleotide sequence ID" value="NZ_BAABIL010000001.1"/>
</dbReference>
<comment type="caution">
    <text evidence="2">The sequence shown here is derived from an EMBL/GenBank/DDBJ whole genome shotgun (WGS) entry which is preliminary data.</text>
</comment>
<reference evidence="3" key="1">
    <citation type="journal article" date="2019" name="Int. J. Syst. Evol. Microbiol.">
        <title>The Global Catalogue of Microorganisms (GCM) 10K type strain sequencing project: providing services to taxonomists for standard genome sequencing and annotation.</title>
        <authorList>
            <consortium name="The Broad Institute Genomics Platform"/>
            <consortium name="The Broad Institute Genome Sequencing Center for Infectious Disease"/>
            <person name="Wu L."/>
            <person name="Ma J."/>
        </authorList>
    </citation>
    <scope>NUCLEOTIDE SEQUENCE [LARGE SCALE GENOMIC DNA]</scope>
    <source>
        <strain evidence="3">JCM 18126</strain>
    </source>
</reference>
<sequence>MAYLDPHLAVTTLEQALRQLITAVLSARDGEGWLERNFTADQLKEWRRKQNDEELTRGRRGHAEAASDLLHYSELRELRDMIIKQWSRGFSLAFAGAKDHEIKAFLLRFEGLRVPQAHSRELLPFEKDLASGIAGDIRNRVTIYLSAKDSEGDPFARIESVTDGHGKSAQDPSSNLITTTGLTLRPGQPVTFTCRATDPKGQELLWTLEIPGRHSEWDADHASGTEVTLRWIVTEQDVRQACYARIRMRAKGAKHHRYGPDQDDGIVTFQYRVLPADA</sequence>
<accession>A0ABP9H2J3</accession>
<proteinExistence type="predicted"/>
<protein>
    <recommendedName>
        <fullName evidence="1">Ig-like domain-containing protein</fullName>
    </recommendedName>
</protein>
<dbReference type="InterPro" id="IPR007110">
    <property type="entry name" value="Ig-like_dom"/>
</dbReference>
<dbReference type="EMBL" id="BAABIL010000001">
    <property type="protein sequence ID" value="GAA4960575.1"/>
    <property type="molecule type" value="Genomic_DNA"/>
</dbReference>